<dbReference type="EMBL" id="JABSTQ010011305">
    <property type="protein sequence ID" value="KAG0412964.1"/>
    <property type="molecule type" value="Genomic_DNA"/>
</dbReference>
<protein>
    <submittedName>
        <fullName evidence="1">Uncharacterized protein</fullName>
    </submittedName>
</protein>
<dbReference type="Proteomes" id="UP000805193">
    <property type="component" value="Unassembled WGS sequence"/>
</dbReference>
<reference evidence="1 2" key="1">
    <citation type="journal article" date="2020" name="Cell">
        <title>Large-Scale Comparative Analyses of Tick Genomes Elucidate Their Genetic Diversity and Vector Capacities.</title>
        <authorList>
            <consortium name="Tick Genome and Microbiome Consortium (TIGMIC)"/>
            <person name="Jia N."/>
            <person name="Wang J."/>
            <person name="Shi W."/>
            <person name="Du L."/>
            <person name="Sun Y."/>
            <person name="Zhan W."/>
            <person name="Jiang J.F."/>
            <person name="Wang Q."/>
            <person name="Zhang B."/>
            <person name="Ji P."/>
            <person name="Bell-Sakyi L."/>
            <person name="Cui X.M."/>
            <person name="Yuan T.T."/>
            <person name="Jiang B.G."/>
            <person name="Yang W.F."/>
            <person name="Lam T.T."/>
            <person name="Chang Q.C."/>
            <person name="Ding S.J."/>
            <person name="Wang X.J."/>
            <person name="Zhu J.G."/>
            <person name="Ruan X.D."/>
            <person name="Zhao L."/>
            <person name="Wei J.T."/>
            <person name="Ye R.Z."/>
            <person name="Que T.C."/>
            <person name="Du C.H."/>
            <person name="Zhou Y.H."/>
            <person name="Cheng J.X."/>
            <person name="Dai P.F."/>
            <person name="Guo W.B."/>
            <person name="Han X.H."/>
            <person name="Huang E.J."/>
            <person name="Li L.F."/>
            <person name="Wei W."/>
            <person name="Gao Y.C."/>
            <person name="Liu J.Z."/>
            <person name="Shao H.Z."/>
            <person name="Wang X."/>
            <person name="Wang C.C."/>
            <person name="Yang T.C."/>
            <person name="Huo Q.B."/>
            <person name="Li W."/>
            <person name="Chen H.Y."/>
            <person name="Chen S.E."/>
            <person name="Zhou L.G."/>
            <person name="Ni X.B."/>
            <person name="Tian J.H."/>
            <person name="Sheng Y."/>
            <person name="Liu T."/>
            <person name="Pan Y.S."/>
            <person name="Xia L.Y."/>
            <person name="Li J."/>
            <person name="Zhao F."/>
            <person name="Cao W.C."/>
        </authorList>
    </citation>
    <scope>NUCLEOTIDE SEQUENCE [LARGE SCALE GENOMIC DNA]</scope>
    <source>
        <strain evidence="1">Iper-2018</strain>
    </source>
</reference>
<proteinExistence type="predicted"/>
<keyword evidence="2" id="KW-1185">Reference proteome</keyword>
<evidence type="ECO:0000313" key="2">
    <source>
        <dbReference type="Proteomes" id="UP000805193"/>
    </source>
</evidence>
<sequence>MGKRPHSKKVYVYQLQHGQKKKMTRWARSKSSHKHERQPQEATAWKDFVAQRQAQHRENDAEDVLSPAGPRRPDNLEPKAREAGIHRVSFPKKPPGADVTTKDTAAPAKTSGGKLELSNKKTGLKKMPEENSSLQTNRADSEVPAASKKKVGRTLPKKRKALLQKEEVSSGTADNSQKVTAGAEVPLLDKKANSPASKKRKITPSDKKRQGPPAGTKQSESNSRGSKALPVQYRGKGTAKLPGPHQEQLEDLSTVAAPGRSQPKKGRGASTKTSGVDQGQLEDADSVPQGAKAKRLQRLRREREAKGLLLLPEKVERKIYMLKKAMRKKGLPGEEIKEAVRKMRRKEELLFRRQLAKLCFKCRQPGHRVQDCPVMLGDSDQAVGVCFKCGSTEHFSSACAVRTSASNEFPFAKCFICQQQGHLSRKCPQNEKGAYPRGGHCNFCGAVDHFKRECPEMERNKKKAEDGEEAFASVADLAQSADAENLQPFPVLPKAKKSKVVTF</sequence>
<gene>
    <name evidence="1" type="ORF">HPB47_009897</name>
</gene>
<name>A0AC60P186_IXOPE</name>
<evidence type="ECO:0000313" key="1">
    <source>
        <dbReference type="EMBL" id="KAG0412964.1"/>
    </source>
</evidence>
<accession>A0AC60P186</accession>
<organism evidence="1 2">
    <name type="scientific">Ixodes persulcatus</name>
    <name type="common">Taiga tick</name>
    <dbReference type="NCBI Taxonomy" id="34615"/>
    <lineage>
        <taxon>Eukaryota</taxon>
        <taxon>Metazoa</taxon>
        <taxon>Ecdysozoa</taxon>
        <taxon>Arthropoda</taxon>
        <taxon>Chelicerata</taxon>
        <taxon>Arachnida</taxon>
        <taxon>Acari</taxon>
        <taxon>Parasitiformes</taxon>
        <taxon>Ixodida</taxon>
        <taxon>Ixodoidea</taxon>
        <taxon>Ixodidae</taxon>
        <taxon>Ixodinae</taxon>
        <taxon>Ixodes</taxon>
    </lineage>
</organism>
<comment type="caution">
    <text evidence="1">The sequence shown here is derived from an EMBL/GenBank/DDBJ whole genome shotgun (WGS) entry which is preliminary data.</text>
</comment>